<reference evidence="2" key="1">
    <citation type="journal article" date="2011" name="PLoS Genet.">
        <title>Genomic analysis of the necrotrophic fungal pathogens Sclerotinia sclerotiorum and Botrytis cinerea.</title>
        <authorList>
            <person name="Amselem J."/>
            <person name="Cuomo C.A."/>
            <person name="van Kan J.A."/>
            <person name="Viaud M."/>
            <person name="Benito E.P."/>
            <person name="Couloux A."/>
            <person name="Coutinho P.M."/>
            <person name="de Vries R.P."/>
            <person name="Dyer P.S."/>
            <person name="Fillinger S."/>
            <person name="Fournier E."/>
            <person name="Gout L."/>
            <person name="Hahn M."/>
            <person name="Kohn L."/>
            <person name="Lapalu N."/>
            <person name="Plummer K.M."/>
            <person name="Pradier J.M."/>
            <person name="Quevillon E."/>
            <person name="Sharon A."/>
            <person name="Simon A."/>
            <person name="ten Have A."/>
            <person name="Tudzynski B."/>
            <person name="Tudzynski P."/>
            <person name="Wincker P."/>
            <person name="Andrew M."/>
            <person name="Anthouard V."/>
            <person name="Beever R.E."/>
            <person name="Beffa R."/>
            <person name="Benoit I."/>
            <person name="Bouzid O."/>
            <person name="Brault B."/>
            <person name="Chen Z."/>
            <person name="Choquer M."/>
            <person name="Collemare J."/>
            <person name="Cotton P."/>
            <person name="Danchin E.G."/>
            <person name="Da Silva C."/>
            <person name="Gautier A."/>
            <person name="Giraud C."/>
            <person name="Giraud T."/>
            <person name="Gonzalez C."/>
            <person name="Grossetete S."/>
            <person name="Guldener U."/>
            <person name="Henrissat B."/>
            <person name="Howlett B.J."/>
            <person name="Kodira C."/>
            <person name="Kretschmer M."/>
            <person name="Lappartient A."/>
            <person name="Leroch M."/>
            <person name="Levis C."/>
            <person name="Mauceli E."/>
            <person name="Neuveglise C."/>
            <person name="Oeser B."/>
            <person name="Pearson M."/>
            <person name="Poulain J."/>
            <person name="Poussereau N."/>
            <person name="Quesneville H."/>
            <person name="Rascle C."/>
            <person name="Schumacher J."/>
            <person name="Segurens B."/>
            <person name="Sexton A."/>
            <person name="Silva E."/>
            <person name="Sirven C."/>
            <person name="Soanes D.M."/>
            <person name="Talbot N.J."/>
            <person name="Templeton M."/>
            <person name="Yandava C."/>
            <person name="Yarden O."/>
            <person name="Zeng Q."/>
            <person name="Rollins J.A."/>
            <person name="Lebrun M.H."/>
            <person name="Dickman M."/>
        </authorList>
    </citation>
    <scope>NUCLEOTIDE SEQUENCE [LARGE SCALE GENOMIC DNA]</scope>
    <source>
        <strain evidence="2">ATCC 18683 / 1980 / Ss-1</strain>
    </source>
</reference>
<name>A7F4B5_SCLS1</name>
<dbReference type="HOGENOM" id="CLU_2980472_0_0_1"/>
<protein>
    <submittedName>
        <fullName evidence="1">Uncharacterized protein</fullName>
    </submittedName>
</protein>
<evidence type="ECO:0000313" key="1">
    <source>
        <dbReference type="EMBL" id="EDN97586.1"/>
    </source>
</evidence>
<dbReference type="EMBL" id="CH476641">
    <property type="protein sequence ID" value="EDN97586.1"/>
    <property type="molecule type" value="Genomic_DNA"/>
</dbReference>
<dbReference type="InParanoid" id="A7F4B5"/>
<dbReference type="GeneID" id="5482637"/>
<dbReference type="Proteomes" id="UP000001312">
    <property type="component" value="Unassembled WGS sequence"/>
</dbReference>
<keyword evidence="2" id="KW-1185">Reference proteome</keyword>
<dbReference type="KEGG" id="ssl:SS1G_12439"/>
<dbReference type="AlphaFoldDB" id="A7F4B5"/>
<sequence>MSELEEKSLPLLSQFLYRYRQRLGGFAFEMIVGFEVSFCREKTYNQTTRYPDKSFMLW</sequence>
<organism evidence="1 2">
    <name type="scientific">Sclerotinia sclerotiorum (strain ATCC 18683 / 1980 / Ss-1)</name>
    <name type="common">White mold</name>
    <name type="synonym">Whetzelinia sclerotiorum</name>
    <dbReference type="NCBI Taxonomy" id="665079"/>
    <lineage>
        <taxon>Eukaryota</taxon>
        <taxon>Fungi</taxon>
        <taxon>Dikarya</taxon>
        <taxon>Ascomycota</taxon>
        <taxon>Pezizomycotina</taxon>
        <taxon>Leotiomycetes</taxon>
        <taxon>Helotiales</taxon>
        <taxon>Sclerotiniaceae</taxon>
        <taxon>Sclerotinia</taxon>
    </lineage>
</organism>
<accession>A7F4B5</accession>
<evidence type="ECO:0000313" key="2">
    <source>
        <dbReference type="Proteomes" id="UP000001312"/>
    </source>
</evidence>
<gene>
    <name evidence="1" type="ORF">SS1G_12439</name>
</gene>
<proteinExistence type="predicted"/>
<dbReference type="RefSeq" id="XP_001586453.1">
    <property type="nucleotide sequence ID" value="XM_001586403.1"/>
</dbReference>